<protein>
    <recommendedName>
        <fullName evidence="3">Outer membrane protein beta-barrel domain-containing protein</fullName>
    </recommendedName>
</protein>
<dbReference type="AlphaFoldDB" id="A0A1A9EYL1"/>
<dbReference type="KEGG" id="mars:A8C75_11050"/>
<dbReference type="InterPro" id="IPR023614">
    <property type="entry name" value="Porin_dom_sf"/>
</dbReference>
<dbReference type="EMBL" id="CP015839">
    <property type="protein sequence ID" value="ANG62967.1"/>
    <property type="molecule type" value="Genomic_DNA"/>
</dbReference>
<dbReference type="Proteomes" id="UP000078070">
    <property type="component" value="Chromosome"/>
</dbReference>
<reference evidence="1 2" key="2">
    <citation type="journal article" date="2018" name="Int. J. Syst. Evol. Microbiol.">
        <title>Marinobacterium aestuarii sp. nov., a benzene-degrading marine bacterium isolated from estuary sediment.</title>
        <authorList>
            <person name="Bae S.S."/>
            <person name="Jung J."/>
            <person name="Chung D."/>
            <person name="Baek K."/>
        </authorList>
    </citation>
    <scope>NUCLEOTIDE SEQUENCE [LARGE SCALE GENOMIC DNA]</scope>
    <source>
        <strain evidence="1 2">ST58-10</strain>
    </source>
</reference>
<evidence type="ECO:0000313" key="1">
    <source>
        <dbReference type="EMBL" id="ANG62967.1"/>
    </source>
</evidence>
<dbReference type="SUPFAM" id="SSF56935">
    <property type="entry name" value="Porins"/>
    <property type="match status" value="1"/>
</dbReference>
<reference evidence="2" key="1">
    <citation type="submission" date="2016-05" db="EMBL/GenBank/DDBJ databases">
        <authorList>
            <person name="Baek K."/>
            <person name="Yang S.-J."/>
        </authorList>
    </citation>
    <scope>NUCLEOTIDE SEQUENCE [LARGE SCALE GENOMIC DNA]</scope>
    <source>
        <strain evidence="2">ST58-10</strain>
    </source>
</reference>
<accession>A0A1A9EYL1</accession>
<gene>
    <name evidence="1" type="ORF">A8C75_11050</name>
</gene>
<name>A0A1A9EYL1_9GAMM</name>
<proteinExistence type="predicted"/>
<sequence length="168" mass="17706">MRGRAGTDGGQIALHLKGDSGFGFELNSLFGDDNVDGTDEEAFTGLRPVITYAASGFSARLGYEYQDVELVGGGAIEKEGIGAGVTFDLGEALVNLNVAWLDDQTADTEVYTYGASLVYGAFGAGVIYSETDLVAGADPEVTTVYAAYTLPLLDINNARAPRLTDDFR</sequence>
<keyword evidence="2" id="KW-1185">Reference proteome</keyword>
<dbReference type="Gene3D" id="2.40.160.10">
    <property type="entry name" value="Porin"/>
    <property type="match status" value="1"/>
</dbReference>
<evidence type="ECO:0000313" key="2">
    <source>
        <dbReference type="Proteomes" id="UP000078070"/>
    </source>
</evidence>
<evidence type="ECO:0008006" key="3">
    <source>
        <dbReference type="Google" id="ProtNLM"/>
    </source>
</evidence>
<organism evidence="1 2">
    <name type="scientific">Marinobacterium aestuarii</name>
    <dbReference type="NCBI Taxonomy" id="1821621"/>
    <lineage>
        <taxon>Bacteria</taxon>
        <taxon>Pseudomonadati</taxon>
        <taxon>Pseudomonadota</taxon>
        <taxon>Gammaproteobacteria</taxon>
        <taxon>Oceanospirillales</taxon>
        <taxon>Oceanospirillaceae</taxon>
        <taxon>Marinobacterium</taxon>
    </lineage>
</organism>